<dbReference type="InterPro" id="IPR050832">
    <property type="entry name" value="Bact_Acetyltransf"/>
</dbReference>
<proteinExistence type="predicted"/>
<name>A0ABY3RZ84_9MICO</name>
<evidence type="ECO:0000256" key="1">
    <source>
        <dbReference type="ARBA" id="ARBA00022679"/>
    </source>
</evidence>
<dbReference type="Gene3D" id="3.40.630.30">
    <property type="match status" value="1"/>
</dbReference>
<dbReference type="PANTHER" id="PTHR43877:SF2">
    <property type="entry name" value="AMINOALKYLPHOSPHONATE N-ACETYLTRANSFERASE-RELATED"/>
    <property type="match status" value="1"/>
</dbReference>
<dbReference type="Proteomes" id="UP001199642">
    <property type="component" value="Chromosome"/>
</dbReference>
<keyword evidence="2" id="KW-0012">Acyltransferase</keyword>
<dbReference type="CDD" id="cd04301">
    <property type="entry name" value="NAT_SF"/>
    <property type="match status" value="1"/>
</dbReference>
<dbReference type="SUPFAM" id="SSF55729">
    <property type="entry name" value="Acyl-CoA N-acyltransferases (Nat)"/>
    <property type="match status" value="1"/>
</dbReference>
<gene>
    <name evidence="4" type="ORF">K8F61_06930</name>
</gene>
<dbReference type="PROSITE" id="PS51186">
    <property type="entry name" value="GNAT"/>
    <property type="match status" value="1"/>
</dbReference>
<evidence type="ECO:0000259" key="3">
    <source>
        <dbReference type="PROSITE" id="PS51186"/>
    </source>
</evidence>
<organism evidence="4 5">
    <name type="scientific">Microbacterium resistens</name>
    <dbReference type="NCBI Taxonomy" id="156977"/>
    <lineage>
        <taxon>Bacteria</taxon>
        <taxon>Bacillati</taxon>
        <taxon>Actinomycetota</taxon>
        <taxon>Actinomycetes</taxon>
        <taxon>Micrococcales</taxon>
        <taxon>Microbacteriaceae</taxon>
        <taxon>Microbacterium</taxon>
    </lineage>
</organism>
<dbReference type="RefSeq" id="WP_231821145.1">
    <property type="nucleotide sequence ID" value="NZ_CP082781.1"/>
</dbReference>
<dbReference type="EMBL" id="CP082781">
    <property type="protein sequence ID" value="UGS27892.1"/>
    <property type="molecule type" value="Genomic_DNA"/>
</dbReference>
<dbReference type="InterPro" id="IPR016181">
    <property type="entry name" value="Acyl_CoA_acyltransferase"/>
</dbReference>
<evidence type="ECO:0000313" key="5">
    <source>
        <dbReference type="Proteomes" id="UP001199642"/>
    </source>
</evidence>
<dbReference type="PANTHER" id="PTHR43877">
    <property type="entry name" value="AMINOALKYLPHOSPHONATE N-ACETYLTRANSFERASE-RELATED-RELATED"/>
    <property type="match status" value="1"/>
</dbReference>
<sequence>MLVFRPASPEDPDAQEILSAYFAMRAAEFPGGTYSPVAPSPSAFTEPVGVLLLAEHDGGVVGCGGIRLLEHLEGRVYEVKHVFLRPETRGRGWGRHLLEELERRARAWEATALVLDTHHTLASAGHLYLRTGFVEIPAYNDNPNATRWYRKDLVGDEH</sequence>
<evidence type="ECO:0000256" key="2">
    <source>
        <dbReference type="ARBA" id="ARBA00023315"/>
    </source>
</evidence>
<reference evidence="4 5" key="1">
    <citation type="submission" date="2023-01" db="EMBL/GenBank/DDBJ databases">
        <title>Characterization of estradiol degrading bacteria Microbacterium sp. MZT7 and reveal degrading genes through genome analysis.</title>
        <authorList>
            <person name="Hao P."/>
            <person name="Gao Y."/>
        </authorList>
    </citation>
    <scope>NUCLEOTIDE SEQUENCE [LARGE SCALE GENOMIC DNA]</scope>
    <source>
        <strain evidence="4 5">MZT7</strain>
    </source>
</reference>
<dbReference type="Pfam" id="PF00583">
    <property type="entry name" value="Acetyltransf_1"/>
    <property type="match status" value="1"/>
</dbReference>
<keyword evidence="1" id="KW-0808">Transferase</keyword>
<keyword evidence="5" id="KW-1185">Reference proteome</keyword>
<accession>A0ABY3RZ84</accession>
<feature type="domain" description="N-acetyltransferase" evidence="3">
    <location>
        <begin position="2"/>
        <end position="154"/>
    </location>
</feature>
<dbReference type="InterPro" id="IPR000182">
    <property type="entry name" value="GNAT_dom"/>
</dbReference>
<protein>
    <submittedName>
        <fullName evidence="4">GNAT family N-acetyltransferase</fullName>
    </submittedName>
</protein>
<evidence type="ECO:0000313" key="4">
    <source>
        <dbReference type="EMBL" id="UGS27892.1"/>
    </source>
</evidence>